<proteinExistence type="predicted"/>
<dbReference type="EMBL" id="KN825354">
    <property type="protein sequence ID" value="KIK91743.1"/>
    <property type="molecule type" value="Genomic_DNA"/>
</dbReference>
<sequence length="111" mass="12198">LITTATFMLTCCLEGSVQISLHLHSDKSKLCVPSAKADPVNFSAVLLDYHGFTDVFSKNKTSLRTIYSFPTTELDSLCTSLMSTLLTPLSILLPLLWSSCLQDKQLTLPLC</sequence>
<evidence type="ECO:0000313" key="1">
    <source>
        <dbReference type="EMBL" id="KIK91743.1"/>
    </source>
</evidence>
<feature type="non-terminal residue" evidence="1">
    <location>
        <position position="1"/>
    </location>
</feature>
<name>A0A0D0DKK9_9AGAM</name>
<dbReference type="AlphaFoldDB" id="A0A0D0DKK9"/>
<protein>
    <submittedName>
        <fullName evidence="1">Uncharacterized protein</fullName>
    </submittedName>
</protein>
<reference evidence="1 2" key="1">
    <citation type="submission" date="2014-04" db="EMBL/GenBank/DDBJ databases">
        <authorList>
            <consortium name="DOE Joint Genome Institute"/>
            <person name="Kuo A."/>
            <person name="Kohler A."/>
            <person name="Jargeat P."/>
            <person name="Nagy L.G."/>
            <person name="Floudas D."/>
            <person name="Copeland A."/>
            <person name="Barry K.W."/>
            <person name="Cichocki N."/>
            <person name="Veneault-Fourrey C."/>
            <person name="LaButti K."/>
            <person name="Lindquist E.A."/>
            <person name="Lipzen A."/>
            <person name="Lundell T."/>
            <person name="Morin E."/>
            <person name="Murat C."/>
            <person name="Sun H."/>
            <person name="Tunlid A."/>
            <person name="Henrissat B."/>
            <person name="Grigoriev I.V."/>
            <person name="Hibbett D.S."/>
            <person name="Martin F."/>
            <person name="Nordberg H.P."/>
            <person name="Cantor M.N."/>
            <person name="Hua S.X."/>
        </authorList>
    </citation>
    <scope>NUCLEOTIDE SEQUENCE [LARGE SCALE GENOMIC DNA]</scope>
    <source>
        <strain evidence="1 2">Ve08.2h10</strain>
    </source>
</reference>
<organism evidence="1 2">
    <name type="scientific">Paxillus rubicundulus Ve08.2h10</name>
    <dbReference type="NCBI Taxonomy" id="930991"/>
    <lineage>
        <taxon>Eukaryota</taxon>
        <taxon>Fungi</taxon>
        <taxon>Dikarya</taxon>
        <taxon>Basidiomycota</taxon>
        <taxon>Agaricomycotina</taxon>
        <taxon>Agaricomycetes</taxon>
        <taxon>Agaricomycetidae</taxon>
        <taxon>Boletales</taxon>
        <taxon>Paxilineae</taxon>
        <taxon>Paxillaceae</taxon>
        <taxon>Paxillus</taxon>
    </lineage>
</organism>
<gene>
    <name evidence="1" type="ORF">PAXRUDRAFT_148842</name>
</gene>
<dbReference type="InParanoid" id="A0A0D0DKK9"/>
<keyword evidence="2" id="KW-1185">Reference proteome</keyword>
<accession>A0A0D0DKK9</accession>
<dbReference type="HOGENOM" id="CLU_2224059_0_0_1"/>
<evidence type="ECO:0000313" key="2">
    <source>
        <dbReference type="Proteomes" id="UP000054538"/>
    </source>
</evidence>
<reference evidence="2" key="2">
    <citation type="submission" date="2015-01" db="EMBL/GenBank/DDBJ databases">
        <title>Evolutionary Origins and Diversification of the Mycorrhizal Mutualists.</title>
        <authorList>
            <consortium name="DOE Joint Genome Institute"/>
            <consortium name="Mycorrhizal Genomics Consortium"/>
            <person name="Kohler A."/>
            <person name="Kuo A."/>
            <person name="Nagy L.G."/>
            <person name="Floudas D."/>
            <person name="Copeland A."/>
            <person name="Barry K.W."/>
            <person name="Cichocki N."/>
            <person name="Veneault-Fourrey C."/>
            <person name="LaButti K."/>
            <person name="Lindquist E.A."/>
            <person name="Lipzen A."/>
            <person name="Lundell T."/>
            <person name="Morin E."/>
            <person name="Murat C."/>
            <person name="Riley R."/>
            <person name="Ohm R."/>
            <person name="Sun H."/>
            <person name="Tunlid A."/>
            <person name="Henrissat B."/>
            <person name="Grigoriev I.V."/>
            <person name="Hibbett D.S."/>
            <person name="Martin F."/>
        </authorList>
    </citation>
    <scope>NUCLEOTIDE SEQUENCE [LARGE SCALE GENOMIC DNA]</scope>
    <source>
        <strain evidence="2">Ve08.2h10</strain>
    </source>
</reference>
<dbReference type="Proteomes" id="UP000054538">
    <property type="component" value="Unassembled WGS sequence"/>
</dbReference>